<accession>A0A9Q9EMU1</accession>
<keyword evidence="3" id="KW-1185">Reference proteome</keyword>
<organism evidence="2 3">
    <name type="scientific">Septoria linicola</name>
    <dbReference type="NCBI Taxonomy" id="215465"/>
    <lineage>
        <taxon>Eukaryota</taxon>
        <taxon>Fungi</taxon>
        <taxon>Dikarya</taxon>
        <taxon>Ascomycota</taxon>
        <taxon>Pezizomycotina</taxon>
        <taxon>Dothideomycetes</taxon>
        <taxon>Dothideomycetidae</taxon>
        <taxon>Mycosphaerellales</taxon>
        <taxon>Mycosphaerellaceae</taxon>
        <taxon>Septoria</taxon>
    </lineage>
</organism>
<dbReference type="InterPro" id="IPR036069">
    <property type="entry name" value="DUF34/NIF3_sf"/>
</dbReference>
<sequence length="302" mass="33367">MPLLPQPTHTEITTFLQRLLPPSGSVREVPWLWHSPRHPAYNPSLRPTTAVVLSITPTNGFYEAIGDPTRHSAPLSFLHRPWNLDRRAVRKGSLVLASHASFDEHLTVGWNVALARHLELDLDSAACIQGYKDNPDRKIGLVARLNESMPVTSIAQKVLAEFNGVGELHQPHLADQTASGDMLPGSKISVVAIMNAFHEDEVRRVLNTAREKQWIDPASDGSSILYLTGAARDYGLAAIKEVNMPAFCVGHRACEEWGIMYLAEQLRAQWPSLEVIEVLEEEEAQPPPKGVQQPVNLPATGQ</sequence>
<dbReference type="Proteomes" id="UP001056384">
    <property type="component" value="Chromosome 6"/>
</dbReference>
<name>A0A9Q9EMU1_9PEZI</name>
<dbReference type="EMBL" id="CP099423">
    <property type="protein sequence ID" value="USW54813.1"/>
    <property type="molecule type" value="Genomic_DNA"/>
</dbReference>
<evidence type="ECO:0000313" key="2">
    <source>
        <dbReference type="EMBL" id="USW54813.1"/>
    </source>
</evidence>
<evidence type="ECO:0000256" key="1">
    <source>
        <dbReference type="SAM" id="MobiDB-lite"/>
    </source>
</evidence>
<dbReference type="Gene3D" id="3.40.1390.30">
    <property type="entry name" value="NIF3 (NGG1p interacting factor 3)-like"/>
    <property type="match status" value="2"/>
</dbReference>
<reference evidence="2" key="1">
    <citation type="submission" date="2022-06" db="EMBL/GenBank/DDBJ databases">
        <title>Complete genome sequences of two strains of the flax pathogen Septoria linicola.</title>
        <authorList>
            <person name="Lapalu N."/>
            <person name="Simon A."/>
            <person name="Demenou B."/>
            <person name="Paumier D."/>
            <person name="Guillot M.-P."/>
            <person name="Gout L."/>
            <person name="Valade R."/>
        </authorList>
    </citation>
    <scope>NUCLEOTIDE SEQUENCE</scope>
    <source>
        <strain evidence="2">SE15195</strain>
    </source>
</reference>
<evidence type="ECO:0000313" key="3">
    <source>
        <dbReference type="Proteomes" id="UP001056384"/>
    </source>
</evidence>
<gene>
    <name evidence="2" type="ORF">Slin15195_G081320</name>
</gene>
<protein>
    <submittedName>
        <fullName evidence="2">GTP cyclohydrolase 1 type 2/Nif3</fullName>
    </submittedName>
</protein>
<proteinExistence type="predicted"/>
<feature type="region of interest" description="Disordered" evidence="1">
    <location>
        <begin position="281"/>
        <end position="302"/>
    </location>
</feature>
<dbReference type="AlphaFoldDB" id="A0A9Q9EMU1"/>
<dbReference type="SUPFAM" id="SSF102705">
    <property type="entry name" value="NIF3 (NGG1p interacting factor 3)-like"/>
    <property type="match status" value="1"/>
</dbReference>
<feature type="compositionally biased region" description="Polar residues" evidence="1">
    <location>
        <begin position="293"/>
        <end position="302"/>
    </location>
</feature>